<feature type="compositionally biased region" description="Basic residues" evidence="19">
    <location>
        <begin position="767"/>
        <end position="778"/>
    </location>
</feature>
<dbReference type="Gene3D" id="1.10.2000.10">
    <property type="entry name" value="Frizzled cysteine-rich domain"/>
    <property type="match status" value="1"/>
</dbReference>
<evidence type="ECO:0000313" key="24">
    <source>
        <dbReference type="Proteomes" id="UP001176940"/>
    </source>
</evidence>
<evidence type="ECO:0000256" key="16">
    <source>
        <dbReference type="ARBA" id="ARBA00023273"/>
    </source>
</evidence>
<evidence type="ECO:0000256" key="3">
    <source>
        <dbReference type="ARBA" id="ARBA00008077"/>
    </source>
</evidence>
<keyword evidence="5" id="KW-1003">Cell membrane</keyword>
<keyword evidence="10" id="KW-0297">G-protein coupled receptor</keyword>
<feature type="transmembrane region" description="Helical" evidence="20">
    <location>
        <begin position="182"/>
        <end position="203"/>
    </location>
</feature>
<evidence type="ECO:0000256" key="20">
    <source>
        <dbReference type="SAM" id="Phobius"/>
    </source>
</evidence>
<keyword evidence="7 20" id="KW-0812">Transmembrane</keyword>
<keyword evidence="15" id="KW-0807">Transducer</keyword>
<evidence type="ECO:0000256" key="2">
    <source>
        <dbReference type="ARBA" id="ARBA00004651"/>
    </source>
</evidence>
<accession>A0ABN9LV04</accession>
<keyword evidence="14" id="KW-0325">Glycoprotein</keyword>
<evidence type="ECO:0000256" key="5">
    <source>
        <dbReference type="ARBA" id="ARBA00022475"/>
    </source>
</evidence>
<evidence type="ECO:0000259" key="21">
    <source>
        <dbReference type="PROSITE" id="PS50038"/>
    </source>
</evidence>
<sequence>MHSSCTKIAAVSESSRRWRVRNGVALVVPRKRLHSRCCGESVQRSSVEACEPPSSYYLFTGLRNAPRCWEAIQPLLCAVYMPKCEAGKVELPSQGLCLATRGPCAIVERERGWPDFLKCSTDRFPEGCPNEVQNIKFNSSGRCEAPLVRTDNPKSWYEDVEGCGIQCENPLFTQKEHREMHVYIAIFSSVTIFFTFFTLATFLSDWKNSNRYPAVILFYVNACFFMGSIGWLAQFMDGARNEIVCRGDGTMRLGEPTSNETLSCVIIFVIVYYSMMSGVIWFVMLTYAWHTSFKALGTTQQPLSGRTSYFHLITWSIPFVLTVAILAVAQNSGTDIIELEQWNTDITSSGRITEQGTDIARTAENQRAEQSANYLQKEKCAEIEINPRVDGDSVSGICFVGYKNYRYRAGFVLAPIGIVLIVGGYFLIRGVMTLFSIKSNHPGLLSEKAASKINETMLRLGPARQGPAMTSRSCDRDVITGPAPIPTLGPEAAMDYKGPSESLLAASCSSALLAATCNSALIAASCGSALLSSHILRFCSAYRNLRLCSTRRIFGFLAFGFVLITFSCHFYDFFNQAEWERSFREYVLCEANVTIAAQTNKPIPECEIKNRPSLLVEKINLFAMFGTGISMSTWVWTKATIIIWKRAWCRILGRSDDEPKRIKKSKMIAKAFSKRKELLNNPEKELSFSLHTVSHEGPVAGLNFDINEPSADMSSAWAQHVTKMVARRGAILPQDVSVTPVATPVPPEERENMWLVEGDNPYGLEKKTKKKKRRRKKEIRPVEETRGMDIYPPRTSTAVPRLPKLPAKPGLVTRSREPQEIEEVLPGSYREFRRWPPLQGSQYHVENLDDRHGYRRYAHTNLMSHPYSVDEFPLHERSNVHFIPQPKRDGTFQYSNGNPHPYNMGNGHHTDRTQTKKAGIPPMHSRANLMDAELMDTDSDF</sequence>
<evidence type="ECO:0000256" key="19">
    <source>
        <dbReference type="SAM" id="MobiDB-lite"/>
    </source>
</evidence>
<dbReference type="EMBL" id="CAUEEQ010025644">
    <property type="protein sequence ID" value="CAJ0946620.1"/>
    <property type="molecule type" value="Genomic_DNA"/>
</dbReference>
<evidence type="ECO:0000256" key="12">
    <source>
        <dbReference type="ARBA" id="ARBA00023157"/>
    </source>
</evidence>
<comment type="caution">
    <text evidence="23">The sequence shown here is derived from an EMBL/GenBank/DDBJ whole genome shotgun (WGS) entry which is preliminary data.</text>
</comment>
<keyword evidence="4" id="KW-0217">Developmental protein</keyword>
<keyword evidence="12" id="KW-1015">Disulfide bond</keyword>
<evidence type="ECO:0000256" key="10">
    <source>
        <dbReference type="ARBA" id="ARBA00023040"/>
    </source>
</evidence>
<dbReference type="CDD" id="cd15030">
    <property type="entry name" value="7tmF_SMO_homolog"/>
    <property type="match status" value="1"/>
</dbReference>
<evidence type="ECO:0000256" key="9">
    <source>
        <dbReference type="ARBA" id="ARBA00022989"/>
    </source>
</evidence>
<evidence type="ECO:0000256" key="14">
    <source>
        <dbReference type="ARBA" id="ARBA00023180"/>
    </source>
</evidence>
<protein>
    <recommendedName>
        <fullName evidence="17">Protein smoothened</fullName>
    </recommendedName>
</protein>
<feature type="transmembrane region" description="Helical" evidence="20">
    <location>
        <begin position="215"/>
        <end position="233"/>
    </location>
</feature>
<dbReference type="InterPro" id="IPR017981">
    <property type="entry name" value="GPCR_2-like_7TM"/>
</dbReference>
<dbReference type="InterPro" id="IPR035683">
    <property type="entry name" value="SMO_7TM"/>
</dbReference>
<keyword evidence="8" id="KW-0732">Signal</keyword>
<keyword evidence="24" id="KW-1185">Reference proteome</keyword>
<dbReference type="PANTHER" id="PTHR11309">
    <property type="entry name" value="FRIZZLED"/>
    <property type="match status" value="1"/>
</dbReference>
<dbReference type="Pfam" id="PF01534">
    <property type="entry name" value="Frizzled"/>
    <property type="match status" value="3"/>
</dbReference>
<evidence type="ECO:0000256" key="1">
    <source>
        <dbReference type="ARBA" id="ARBA00004138"/>
    </source>
</evidence>
<comment type="similarity">
    <text evidence="3">Belongs to the G-protein coupled receptor Fz/Smo family.</text>
</comment>
<evidence type="ECO:0000259" key="22">
    <source>
        <dbReference type="PROSITE" id="PS50261"/>
    </source>
</evidence>
<evidence type="ECO:0000256" key="15">
    <source>
        <dbReference type="ARBA" id="ARBA00023224"/>
    </source>
</evidence>
<gene>
    <name evidence="23" type="ORF">RIMI_LOCUS11370269</name>
</gene>
<proteinExistence type="inferred from homology"/>
<dbReference type="PRINTS" id="PR00489">
    <property type="entry name" value="FRIZZLED"/>
</dbReference>
<keyword evidence="13" id="KW-0675">Receptor</keyword>
<dbReference type="Gene3D" id="1.20.1070.10">
    <property type="entry name" value="Rhodopsin 7-helix transmembrane proteins"/>
    <property type="match status" value="3"/>
</dbReference>
<dbReference type="SMART" id="SM00063">
    <property type="entry name" value="FRI"/>
    <property type="match status" value="1"/>
</dbReference>
<evidence type="ECO:0000256" key="18">
    <source>
        <dbReference type="PROSITE-ProRule" id="PRU00090"/>
    </source>
</evidence>
<dbReference type="PANTHER" id="PTHR11309:SF35">
    <property type="entry name" value="PROTEIN SMOOTHENED"/>
    <property type="match status" value="1"/>
</dbReference>
<feature type="transmembrane region" description="Helical" evidence="20">
    <location>
        <begin position="409"/>
        <end position="428"/>
    </location>
</feature>
<evidence type="ECO:0000256" key="7">
    <source>
        <dbReference type="ARBA" id="ARBA00022692"/>
    </source>
</evidence>
<dbReference type="PROSITE" id="PS50038">
    <property type="entry name" value="FZ"/>
    <property type="match status" value="1"/>
</dbReference>
<keyword evidence="11 20" id="KW-0472">Membrane</keyword>
<keyword evidence="9 20" id="KW-1133">Transmembrane helix</keyword>
<feature type="transmembrane region" description="Helical" evidence="20">
    <location>
        <begin position="503"/>
        <end position="532"/>
    </location>
</feature>
<evidence type="ECO:0000256" key="17">
    <source>
        <dbReference type="ARBA" id="ARBA00035037"/>
    </source>
</evidence>
<dbReference type="Pfam" id="PF01392">
    <property type="entry name" value="Fz"/>
    <property type="match status" value="1"/>
</dbReference>
<dbReference type="PROSITE" id="PS50261">
    <property type="entry name" value="G_PROTEIN_RECEP_F2_4"/>
    <property type="match status" value="1"/>
</dbReference>
<dbReference type="InterPro" id="IPR020067">
    <property type="entry name" value="Frizzled_dom"/>
</dbReference>
<evidence type="ECO:0000256" key="13">
    <source>
        <dbReference type="ARBA" id="ARBA00023170"/>
    </source>
</evidence>
<comment type="subcellular location">
    <subcellularLocation>
        <location evidence="2">Cell membrane</location>
        <topology evidence="2">Multi-pass membrane protein</topology>
    </subcellularLocation>
    <subcellularLocation>
        <location evidence="1">Cell projection</location>
        <location evidence="1">Cilium</location>
    </subcellularLocation>
</comment>
<feature type="transmembrane region" description="Helical" evidence="20">
    <location>
        <begin position="309"/>
        <end position="329"/>
    </location>
</feature>
<feature type="region of interest" description="Disordered" evidence="19">
    <location>
        <begin position="760"/>
        <end position="810"/>
    </location>
</feature>
<name>A0ABN9LV04_9NEOB</name>
<evidence type="ECO:0000256" key="6">
    <source>
        <dbReference type="ARBA" id="ARBA00022687"/>
    </source>
</evidence>
<evidence type="ECO:0000256" key="11">
    <source>
        <dbReference type="ARBA" id="ARBA00023136"/>
    </source>
</evidence>
<dbReference type="InterPro" id="IPR036790">
    <property type="entry name" value="Frizzled_dom_sf"/>
</dbReference>
<feature type="transmembrane region" description="Helical" evidence="20">
    <location>
        <begin position="261"/>
        <end position="289"/>
    </location>
</feature>
<keyword evidence="6" id="KW-0879">Wnt signaling pathway</keyword>
<dbReference type="InterPro" id="IPR000539">
    <property type="entry name" value="Frizzled/Smoothened_7TM"/>
</dbReference>
<dbReference type="Proteomes" id="UP001176940">
    <property type="component" value="Unassembled WGS sequence"/>
</dbReference>
<dbReference type="SMART" id="SM01330">
    <property type="entry name" value="Frizzled"/>
    <property type="match status" value="1"/>
</dbReference>
<dbReference type="InterPro" id="IPR015526">
    <property type="entry name" value="Frizzled/SFRP"/>
</dbReference>
<feature type="region of interest" description="Disordered" evidence="19">
    <location>
        <begin position="903"/>
        <end position="922"/>
    </location>
</feature>
<feature type="transmembrane region" description="Helical" evidence="20">
    <location>
        <begin position="553"/>
        <end position="574"/>
    </location>
</feature>
<evidence type="ECO:0000256" key="4">
    <source>
        <dbReference type="ARBA" id="ARBA00022473"/>
    </source>
</evidence>
<reference evidence="23" key="1">
    <citation type="submission" date="2023-07" db="EMBL/GenBank/DDBJ databases">
        <authorList>
            <person name="Stuckert A."/>
        </authorList>
    </citation>
    <scope>NUCLEOTIDE SEQUENCE</scope>
</reference>
<evidence type="ECO:0000256" key="8">
    <source>
        <dbReference type="ARBA" id="ARBA00022729"/>
    </source>
</evidence>
<dbReference type="SUPFAM" id="SSF63501">
    <property type="entry name" value="Frizzled cysteine-rich domain"/>
    <property type="match status" value="1"/>
</dbReference>
<organism evidence="23 24">
    <name type="scientific">Ranitomeya imitator</name>
    <name type="common">mimic poison frog</name>
    <dbReference type="NCBI Taxonomy" id="111125"/>
    <lineage>
        <taxon>Eukaryota</taxon>
        <taxon>Metazoa</taxon>
        <taxon>Chordata</taxon>
        <taxon>Craniata</taxon>
        <taxon>Vertebrata</taxon>
        <taxon>Euteleostomi</taxon>
        <taxon>Amphibia</taxon>
        <taxon>Batrachia</taxon>
        <taxon>Anura</taxon>
        <taxon>Neobatrachia</taxon>
        <taxon>Hyloidea</taxon>
        <taxon>Dendrobatidae</taxon>
        <taxon>Dendrobatinae</taxon>
        <taxon>Ranitomeya</taxon>
    </lineage>
</organism>
<keyword evidence="16" id="KW-0966">Cell projection</keyword>
<comment type="caution">
    <text evidence="18">Lacks conserved residue(s) required for the propagation of feature annotation.</text>
</comment>
<feature type="domain" description="FZ" evidence="21">
    <location>
        <begin position="65"/>
        <end position="131"/>
    </location>
</feature>
<evidence type="ECO:0000313" key="23">
    <source>
        <dbReference type="EMBL" id="CAJ0946620.1"/>
    </source>
</evidence>
<feature type="domain" description="G-protein coupled receptors family 2 profile 2" evidence="22">
    <location>
        <begin position="180"/>
        <end position="439"/>
    </location>
</feature>